<accession>A0ABN2X5E3</accession>
<comment type="similarity">
    <text evidence="1">Belongs to the LysR transcriptional regulatory family.</text>
</comment>
<protein>
    <submittedName>
        <fullName evidence="6">LysR family transcriptional regulator</fullName>
    </submittedName>
</protein>
<dbReference type="InterPro" id="IPR000847">
    <property type="entry name" value="LysR_HTH_N"/>
</dbReference>
<dbReference type="PRINTS" id="PR00039">
    <property type="entry name" value="HTHLYSR"/>
</dbReference>
<dbReference type="Gene3D" id="3.40.190.290">
    <property type="match status" value="1"/>
</dbReference>
<keyword evidence="4" id="KW-0804">Transcription</keyword>
<comment type="caution">
    <text evidence="6">The sequence shown here is derived from an EMBL/GenBank/DDBJ whole genome shotgun (WGS) entry which is preliminary data.</text>
</comment>
<dbReference type="SUPFAM" id="SSF53850">
    <property type="entry name" value="Periplasmic binding protein-like II"/>
    <property type="match status" value="1"/>
</dbReference>
<evidence type="ECO:0000313" key="7">
    <source>
        <dbReference type="Proteomes" id="UP001500984"/>
    </source>
</evidence>
<dbReference type="PANTHER" id="PTHR30419">
    <property type="entry name" value="HTH-TYPE TRANSCRIPTIONAL REGULATOR YBHD"/>
    <property type="match status" value="1"/>
</dbReference>
<evidence type="ECO:0000256" key="1">
    <source>
        <dbReference type="ARBA" id="ARBA00009437"/>
    </source>
</evidence>
<dbReference type="SUPFAM" id="SSF46785">
    <property type="entry name" value="Winged helix' DNA-binding domain"/>
    <property type="match status" value="1"/>
</dbReference>
<organism evidence="6 7">
    <name type="scientific">Brevibacterium salitolerans</name>
    <dbReference type="NCBI Taxonomy" id="1403566"/>
    <lineage>
        <taxon>Bacteria</taxon>
        <taxon>Bacillati</taxon>
        <taxon>Actinomycetota</taxon>
        <taxon>Actinomycetes</taxon>
        <taxon>Micrococcales</taxon>
        <taxon>Brevibacteriaceae</taxon>
        <taxon>Brevibacterium</taxon>
    </lineage>
</organism>
<dbReference type="InterPro" id="IPR005119">
    <property type="entry name" value="LysR_subst-bd"/>
</dbReference>
<dbReference type="Pfam" id="PF03466">
    <property type="entry name" value="LysR_substrate"/>
    <property type="match status" value="1"/>
</dbReference>
<evidence type="ECO:0000256" key="3">
    <source>
        <dbReference type="ARBA" id="ARBA00023125"/>
    </source>
</evidence>
<keyword evidence="2" id="KW-0805">Transcription regulation</keyword>
<dbReference type="EMBL" id="BAAAPZ010000018">
    <property type="protein sequence ID" value="GAA2104999.1"/>
    <property type="molecule type" value="Genomic_DNA"/>
</dbReference>
<evidence type="ECO:0000256" key="4">
    <source>
        <dbReference type="ARBA" id="ARBA00023163"/>
    </source>
</evidence>
<dbReference type="InterPro" id="IPR050950">
    <property type="entry name" value="HTH-type_LysR_regulators"/>
</dbReference>
<keyword evidence="7" id="KW-1185">Reference proteome</keyword>
<reference evidence="6 7" key="1">
    <citation type="journal article" date="2019" name="Int. J. Syst. Evol. Microbiol.">
        <title>The Global Catalogue of Microorganisms (GCM) 10K type strain sequencing project: providing services to taxonomists for standard genome sequencing and annotation.</title>
        <authorList>
            <consortium name="The Broad Institute Genomics Platform"/>
            <consortium name="The Broad Institute Genome Sequencing Center for Infectious Disease"/>
            <person name="Wu L."/>
            <person name="Ma J."/>
        </authorList>
    </citation>
    <scope>NUCLEOTIDE SEQUENCE [LARGE SCALE GENOMIC DNA]</scope>
    <source>
        <strain evidence="6 7">JCM 15900</strain>
    </source>
</reference>
<evidence type="ECO:0000256" key="2">
    <source>
        <dbReference type="ARBA" id="ARBA00023015"/>
    </source>
</evidence>
<dbReference type="Pfam" id="PF00126">
    <property type="entry name" value="HTH_1"/>
    <property type="match status" value="1"/>
</dbReference>
<dbReference type="PROSITE" id="PS50931">
    <property type="entry name" value="HTH_LYSR"/>
    <property type="match status" value="1"/>
</dbReference>
<keyword evidence="3" id="KW-0238">DNA-binding</keyword>
<proteinExistence type="inferred from homology"/>
<sequence length="306" mass="32523">MVGEDLVPAELVYFREVAEADSISAAARRLRVNASAVSRQIAKLERSLGVQLFVRRRQGMELTAQGFRLLTHVRRARIEAQALRADLARSAPESRRLQVVCSDGFVGPVVAHAAAAMRQRRPEVRMEVAVASSDDVVRAVREARADIGACFATGPTPGVCVEYVLQVDMYAVVPDGHPVAARSALTLGEALAHPYALLAGQSSQRDLLAAAARERGLGLDPVFEAESSAALLDFVRAGGGLAFLSPVGSRPAGGDGTRFVRLGDAGLGRRSAQIHTPSDSAPDAIRAEFLSLLVAQLRRGEADTAR</sequence>
<dbReference type="Proteomes" id="UP001500984">
    <property type="component" value="Unassembled WGS sequence"/>
</dbReference>
<dbReference type="InterPro" id="IPR036388">
    <property type="entry name" value="WH-like_DNA-bd_sf"/>
</dbReference>
<feature type="domain" description="HTH lysR-type" evidence="5">
    <location>
        <begin position="6"/>
        <end position="63"/>
    </location>
</feature>
<name>A0ABN2X5E3_9MICO</name>
<dbReference type="RefSeq" id="WP_344338177.1">
    <property type="nucleotide sequence ID" value="NZ_BAAAPZ010000018.1"/>
</dbReference>
<evidence type="ECO:0000313" key="6">
    <source>
        <dbReference type="EMBL" id="GAA2104999.1"/>
    </source>
</evidence>
<dbReference type="Gene3D" id="1.10.10.10">
    <property type="entry name" value="Winged helix-like DNA-binding domain superfamily/Winged helix DNA-binding domain"/>
    <property type="match status" value="1"/>
</dbReference>
<gene>
    <name evidence="6" type="ORF">GCM10009823_29970</name>
</gene>
<dbReference type="InterPro" id="IPR036390">
    <property type="entry name" value="WH_DNA-bd_sf"/>
</dbReference>
<evidence type="ECO:0000259" key="5">
    <source>
        <dbReference type="PROSITE" id="PS50931"/>
    </source>
</evidence>